<evidence type="ECO:0000256" key="2">
    <source>
        <dbReference type="SAM" id="SignalP"/>
    </source>
</evidence>
<organism evidence="3 4">
    <name type="scientific">Sorangium cellulosum</name>
    <name type="common">Polyangium cellulosum</name>
    <dbReference type="NCBI Taxonomy" id="56"/>
    <lineage>
        <taxon>Bacteria</taxon>
        <taxon>Pseudomonadati</taxon>
        <taxon>Myxococcota</taxon>
        <taxon>Polyangia</taxon>
        <taxon>Polyangiales</taxon>
        <taxon>Polyangiaceae</taxon>
        <taxon>Sorangium</taxon>
    </lineage>
</organism>
<gene>
    <name evidence="3" type="ORF">SOCEGT47_050820</name>
</gene>
<feature type="chain" id="PRO_5020990298" description="Secreted protein" evidence="2">
    <location>
        <begin position="24"/>
        <end position="107"/>
    </location>
</feature>
<proteinExistence type="predicted"/>
<evidence type="ECO:0000313" key="4">
    <source>
        <dbReference type="Proteomes" id="UP000295781"/>
    </source>
</evidence>
<keyword evidence="2" id="KW-0732">Signal</keyword>
<feature type="signal peptide" evidence="2">
    <location>
        <begin position="1"/>
        <end position="23"/>
    </location>
</feature>
<feature type="region of interest" description="Disordered" evidence="1">
    <location>
        <begin position="26"/>
        <end position="73"/>
    </location>
</feature>
<reference evidence="3 4" key="1">
    <citation type="submission" date="2015-09" db="EMBL/GenBank/DDBJ databases">
        <title>Sorangium comparison.</title>
        <authorList>
            <person name="Zaburannyi N."/>
            <person name="Bunk B."/>
            <person name="Overmann J."/>
            <person name="Mueller R."/>
        </authorList>
    </citation>
    <scope>NUCLEOTIDE SEQUENCE [LARGE SCALE GENOMIC DNA]</scope>
    <source>
        <strain evidence="3 4">So ceGT47</strain>
    </source>
</reference>
<dbReference type="Proteomes" id="UP000295781">
    <property type="component" value="Chromosome"/>
</dbReference>
<feature type="compositionally biased region" description="Low complexity" evidence="1">
    <location>
        <begin position="36"/>
        <end position="46"/>
    </location>
</feature>
<sequence length="107" mass="11671">MHSRQSLLAAGLACLSAALPACAGEEVPTAQERPRISGAPRASAPRRTGRGTGRARRAAARASSPRDDRPRSRGALARPWWYWTKRQPSFADMLIPAVYCCKPLEDE</sequence>
<evidence type="ECO:0008006" key="5">
    <source>
        <dbReference type="Google" id="ProtNLM"/>
    </source>
</evidence>
<dbReference type="EMBL" id="CP012670">
    <property type="protein sequence ID" value="AUX24544.1"/>
    <property type="molecule type" value="Genomic_DNA"/>
</dbReference>
<protein>
    <recommendedName>
        <fullName evidence="5">Secreted protein</fullName>
    </recommendedName>
</protein>
<accession>A0A4P2Q553</accession>
<name>A0A4P2Q553_SORCE</name>
<feature type="compositionally biased region" description="Basic residues" evidence="1">
    <location>
        <begin position="47"/>
        <end position="59"/>
    </location>
</feature>
<evidence type="ECO:0000256" key="1">
    <source>
        <dbReference type="SAM" id="MobiDB-lite"/>
    </source>
</evidence>
<dbReference type="AlphaFoldDB" id="A0A4P2Q553"/>
<evidence type="ECO:0000313" key="3">
    <source>
        <dbReference type="EMBL" id="AUX24544.1"/>
    </source>
</evidence>